<dbReference type="AlphaFoldDB" id="A0A2T3N521"/>
<dbReference type="GO" id="GO:0003824">
    <property type="term" value="F:catalytic activity"/>
    <property type="evidence" value="ECO:0007669"/>
    <property type="project" value="InterPro"/>
</dbReference>
<dbReference type="Gene3D" id="1.10.10.10">
    <property type="entry name" value="Winged helix-like DNA-binding domain superfamily/Winged helix DNA-binding domain"/>
    <property type="match status" value="1"/>
</dbReference>
<dbReference type="EMBL" id="PYMC01000001">
    <property type="protein sequence ID" value="PSW07549.1"/>
    <property type="molecule type" value="Genomic_DNA"/>
</dbReference>
<dbReference type="OrthoDB" id="9132167at2"/>
<keyword evidence="1" id="KW-0227">DNA damage</keyword>
<dbReference type="CDD" id="cd06445">
    <property type="entry name" value="ATase"/>
    <property type="match status" value="1"/>
</dbReference>
<sequence>MDDFPSQIYTQIHQIPFGKVTTYGDIAKFSGFPGYARQVGRLMANLPEGSTLPWHRVINAKGMISMTGNDLTRQRVRLLAEGVEVSETGKISLQKYRWNGVPVSNERVKN</sequence>
<dbReference type="InterPro" id="IPR036217">
    <property type="entry name" value="MethylDNA_cys_MeTrfase_DNAb"/>
</dbReference>
<dbReference type="PANTHER" id="PTHR42942">
    <property type="entry name" value="6-O-METHYLGUANINE DNA METHYLTRANSFERASE"/>
    <property type="match status" value="1"/>
</dbReference>
<evidence type="ECO:0000256" key="1">
    <source>
        <dbReference type="ARBA" id="ARBA00022763"/>
    </source>
</evidence>
<evidence type="ECO:0000313" key="4">
    <source>
        <dbReference type="Proteomes" id="UP000240904"/>
    </source>
</evidence>
<dbReference type="GO" id="GO:0006281">
    <property type="term" value="P:DNA repair"/>
    <property type="evidence" value="ECO:0007669"/>
    <property type="project" value="InterPro"/>
</dbReference>
<accession>A0A2T3N521</accession>
<gene>
    <name evidence="3" type="ORF">C9I89_02235</name>
</gene>
<dbReference type="SUPFAM" id="SSF46767">
    <property type="entry name" value="Methylated DNA-protein cysteine methyltransferase, C-terminal domain"/>
    <property type="match status" value="1"/>
</dbReference>
<comment type="caution">
    <text evidence="3">The sequence shown here is derived from an EMBL/GenBank/DDBJ whole genome shotgun (WGS) entry which is preliminary data.</text>
</comment>
<reference evidence="3 4" key="1">
    <citation type="submission" date="2018-03" db="EMBL/GenBank/DDBJ databases">
        <title>Whole genome sequencing of Histamine producing bacteria.</title>
        <authorList>
            <person name="Butler K."/>
        </authorList>
    </citation>
    <scope>NUCLEOTIDE SEQUENCE [LARGE SCALE GENOMIC DNA]</scope>
    <source>
        <strain evidence="3 4">DSM 16190</strain>
    </source>
</reference>
<dbReference type="RefSeq" id="WP_107281702.1">
    <property type="nucleotide sequence ID" value="NZ_PYMC01000001.1"/>
</dbReference>
<dbReference type="InterPro" id="IPR036388">
    <property type="entry name" value="WH-like_DNA-bd_sf"/>
</dbReference>
<organism evidence="3 4">
    <name type="scientific">Photobacterium lipolyticum</name>
    <dbReference type="NCBI Taxonomy" id="266810"/>
    <lineage>
        <taxon>Bacteria</taxon>
        <taxon>Pseudomonadati</taxon>
        <taxon>Pseudomonadota</taxon>
        <taxon>Gammaproteobacteria</taxon>
        <taxon>Vibrionales</taxon>
        <taxon>Vibrionaceae</taxon>
        <taxon>Photobacterium</taxon>
    </lineage>
</organism>
<evidence type="ECO:0000259" key="2">
    <source>
        <dbReference type="Pfam" id="PF01035"/>
    </source>
</evidence>
<evidence type="ECO:0000313" key="3">
    <source>
        <dbReference type="EMBL" id="PSW07549.1"/>
    </source>
</evidence>
<keyword evidence="4" id="KW-1185">Reference proteome</keyword>
<dbReference type="Pfam" id="PF01035">
    <property type="entry name" value="DNA_binding_1"/>
    <property type="match status" value="1"/>
</dbReference>
<dbReference type="InterPro" id="IPR052520">
    <property type="entry name" value="ATL_DNA_repair"/>
</dbReference>
<protein>
    <recommendedName>
        <fullName evidence="2">Methylated-DNA-[protein]-cysteine S-methyltransferase DNA binding domain-containing protein</fullName>
    </recommendedName>
</protein>
<proteinExistence type="predicted"/>
<dbReference type="Proteomes" id="UP000240904">
    <property type="component" value="Unassembled WGS sequence"/>
</dbReference>
<dbReference type="InterPro" id="IPR014048">
    <property type="entry name" value="MethylDNA_cys_MeTrfase_DNA-bd"/>
</dbReference>
<feature type="domain" description="Methylated-DNA-[protein]-cysteine S-methyltransferase DNA binding" evidence="2">
    <location>
        <begin position="4"/>
        <end position="83"/>
    </location>
</feature>
<dbReference type="PANTHER" id="PTHR42942:SF1">
    <property type="entry name" value="ALKYLTRANSFERASE-LIKE PROTEIN 1"/>
    <property type="match status" value="1"/>
</dbReference>
<name>A0A2T3N521_9GAMM</name>